<protein>
    <submittedName>
        <fullName evidence="1">Uncharacterized protein</fullName>
    </submittedName>
</protein>
<comment type="caution">
    <text evidence="1">The sequence shown here is derived from an EMBL/GenBank/DDBJ whole genome shotgun (WGS) entry which is preliminary data.</text>
</comment>
<gene>
    <name evidence="1" type="ORF">GCM10018980_72300</name>
</gene>
<evidence type="ECO:0000313" key="1">
    <source>
        <dbReference type="EMBL" id="GHG75039.1"/>
    </source>
</evidence>
<keyword evidence="2" id="KW-1185">Reference proteome</keyword>
<evidence type="ECO:0000313" key="2">
    <source>
        <dbReference type="Proteomes" id="UP000619355"/>
    </source>
</evidence>
<reference evidence="2" key="1">
    <citation type="journal article" date="2019" name="Int. J. Syst. Evol. Microbiol.">
        <title>The Global Catalogue of Microorganisms (GCM) 10K type strain sequencing project: providing services to taxonomists for standard genome sequencing and annotation.</title>
        <authorList>
            <consortium name="The Broad Institute Genomics Platform"/>
            <consortium name="The Broad Institute Genome Sequencing Center for Infectious Disease"/>
            <person name="Wu L."/>
            <person name="Ma J."/>
        </authorList>
    </citation>
    <scope>NUCLEOTIDE SEQUENCE [LARGE SCALE GENOMIC DNA]</scope>
    <source>
        <strain evidence="2">JCM 4253</strain>
    </source>
</reference>
<sequence>MECGLVGDGESVGSCGQAAPLFEAVDAPLNSAALLVGSRIEAGWAPALAVSPQTVADLVR</sequence>
<name>A0A919KG37_9ACTN</name>
<dbReference type="AlphaFoldDB" id="A0A919KG37"/>
<proteinExistence type="predicted"/>
<accession>A0A919KG37</accession>
<dbReference type="Proteomes" id="UP000619355">
    <property type="component" value="Unassembled WGS sequence"/>
</dbReference>
<dbReference type="EMBL" id="BNBF01000036">
    <property type="protein sequence ID" value="GHG75039.1"/>
    <property type="molecule type" value="Genomic_DNA"/>
</dbReference>
<organism evidence="1 2">
    <name type="scientific">Streptomyces capoamus</name>
    <dbReference type="NCBI Taxonomy" id="68183"/>
    <lineage>
        <taxon>Bacteria</taxon>
        <taxon>Bacillati</taxon>
        <taxon>Actinomycetota</taxon>
        <taxon>Actinomycetes</taxon>
        <taxon>Kitasatosporales</taxon>
        <taxon>Streptomycetaceae</taxon>
        <taxon>Streptomyces</taxon>
    </lineage>
</organism>